<dbReference type="InterPro" id="IPR036737">
    <property type="entry name" value="OmpA-like_sf"/>
</dbReference>
<sequence>MEEIKSRDVQAECFLDFVVNRVDIRPEYMNNPKELGKIRAMIDDLKNDANVNVKRLDIIGYASPEGTLEANKRLSEGRAMALRNYLATQYDFPKNQYHIQFGGENWEGLVKALATVEMDDKAEVLDIIASIPIEKGRETKLMKLNGGVPYRFMLKHIFPSLRVAICKVSYDIRNFNLEEAKEVIKKRPQNLSLNEMFMVANTYPKGSQEFIDIFETAVRIYPESEIANMNAATAALSRNDLVSAKRYLERVKSADYSPEYNNAMGVLLLMKEDYELSEKHLKIAKELGLDVAKSNLEELAKKKANAIEIRKKSK</sequence>
<dbReference type="SUPFAM" id="SSF103088">
    <property type="entry name" value="OmpA-like"/>
    <property type="match status" value="1"/>
</dbReference>
<protein>
    <recommendedName>
        <fullName evidence="3">OmpA-like domain-containing protein</fullName>
    </recommendedName>
</protein>
<comment type="caution">
    <text evidence="1">The sequence shown here is derived from an EMBL/GenBank/DDBJ whole genome shotgun (WGS) entry which is preliminary data.</text>
</comment>
<reference evidence="1 2" key="1">
    <citation type="submission" date="2008-12" db="EMBL/GenBank/DDBJ databases">
        <authorList>
            <person name="Fulton L."/>
            <person name="Clifton S."/>
            <person name="Fulton B."/>
            <person name="Xu J."/>
            <person name="Minx P."/>
            <person name="Pepin K.H."/>
            <person name="Johnson M."/>
            <person name="Bhonagiri V."/>
            <person name="Nash W.E."/>
            <person name="Mardis E.R."/>
            <person name="Wilson R.K."/>
        </authorList>
    </citation>
    <scope>NUCLEOTIDE SEQUENCE [LARGE SCALE GENOMIC DNA]</scope>
    <source>
        <strain evidence="1 2">DSM 14838</strain>
    </source>
</reference>
<dbReference type="HOGENOM" id="CLU_026852_2_0_10"/>
<dbReference type="Proteomes" id="UP000003711">
    <property type="component" value="Unassembled WGS sequence"/>
</dbReference>
<evidence type="ECO:0008006" key="3">
    <source>
        <dbReference type="Google" id="ProtNLM"/>
    </source>
</evidence>
<dbReference type="AlphaFoldDB" id="E2NBL5"/>
<evidence type="ECO:0000313" key="2">
    <source>
        <dbReference type="Proteomes" id="UP000003711"/>
    </source>
</evidence>
<dbReference type="Gene3D" id="1.25.40.10">
    <property type="entry name" value="Tetratricopeptide repeat domain"/>
    <property type="match status" value="1"/>
</dbReference>
<name>E2NBL5_9BACE</name>
<dbReference type="SUPFAM" id="SSF81901">
    <property type="entry name" value="HCP-like"/>
    <property type="match status" value="1"/>
</dbReference>
<evidence type="ECO:0000313" key="1">
    <source>
        <dbReference type="EMBL" id="EEF90667.1"/>
    </source>
</evidence>
<dbReference type="Gene3D" id="3.30.1330.60">
    <property type="entry name" value="OmpA-like domain"/>
    <property type="match status" value="1"/>
</dbReference>
<dbReference type="InterPro" id="IPR011990">
    <property type="entry name" value="TPR-like_helical_dom_sf"/>
</dbReference>
<gene>
    <name evidence="1" type="ORF">BACCELL_01672</name>
</gene>
<accession>E2NBL5</accession>
<dbReference type="EMBL" id="ACCH01000137">
    <property type="protein sequence ID" value="EEF90667.1"/>
    <property type="molecule type" value="Genomic_DNA"/>
</dbReference>
<organism evidence="1 2">
    <name type="scientific">Bacteroides cellulosilyticus DSM 14838</name>
    <dbReference type="NCBI Taxonomy" id="537012"/>
    <lineage>
        <taxon>Bacteria</taxon>
        <taxon>Pseudomonadati</taxon>
        <taxon>Bacteroidota</taxon>
        <taxon>Bacteroidia</taxon>
        <taxon>Bacteroidales</taxon>
        <taxon>Bacteroidaceae</taxon>
        <taxon>Bacteroides</taxon>
    </lineage>
</organism>
<proteinExistence type="predicted"/>
<reference evidence="1 2" key="2">
    <citation type="submission" date="2009-01" db="EMBL/GenBank/DDBJ databases">
        <title>Draft genome sequence of Bacteroides cellulosilyticus (DSM 14838).</title>
        <authorList>
            <person name="Sudarsanam P."/>
            <person name="Ley R."/>
            <person name="Guruge J."/>
            <person name="Turnbaugh P.J."/>
            <person name="Mahowald M."/>
            <person name="Liep D."/>
            <person name="Gordon J."/>
        </authorList>
    </citation>
    <scope>NUCLEOTIDE SEQUENCE [LARGE SCALE GENOMIC DNA]</scope>
    <source>
        <strain evidence="1 2">DSM 14838</strain>
    </source>
</reference>